<name>A0A3M2LDK8_9NOCA</name>
<keyword evidence="2" id="KW-0269">Exonuclease</keyword>
<protein>
    <submittedName>
        <fullName evidence="2">Exonuclease SbcC</fullName>
    </submittedName>
</protein>
<dbReference type="AlphaFoldDB" id="A0A3M2LDK8"/>
<dbReference type="InterPro" id="IPR048667">
    <property type="entry name" value="Imm5-like"/>
</dbReference>
<evidence type="ECO:0000313" key="3">
    <source>
        <dbReference type="Proteomes" id="UP000279275"/>
    </source>
</evidence>
<proteinExistence type="predicted"/>
<evidence type="ECO:0000259" key="1">
    <source>
        <dbReference type="Pfam" id="PF21805"/>
    </source>
</evidence>
<evidence type="ECO:0000313" key="2">
    <source>
        <dbReference type="EMBL" id="RMI35627.1"/>
    </source>
</evidence>
<organism evidence="2 3">
    <name type="scientific">Nocardia stercoris</name>
    <dbReference type="NCBI Taxonomy" id="2483361"/>
    <lineage>
        <taxon>Bacteria</taxon>
        <taxon>Bacillati</taxon>
        <taxon>Actinomycetota</taxon>
        <taxon>Actinomycetes</taxon>
        <taxon>Mycobacteriales</taxon>
        <taxon>Nocardiaceae</taxon>
        <taxon>Nocardia</taxon>
    </lineage>
</organism>
<comment type="caution">
    <text evidence="2">The sequence shown here is derived from an EMBL/GenBank/DDBJ whole genome shotgun (WGS) entry which is preliminary data.</text>
</comment>
<gene>
    <name evidence="2" type="ORF">EBN03_05190</name>
</gene>
<keyword evidence="2" id="KW-0540">Nuclease</keyword>
<keyword evidence="3" id="KW-1185">Reference proteome</keyword>
<keyword evidence="2" id="KW-0378">Hydrolase</keyword>
<dbReference type="Proteomes" id="UP000279275">
    <property type="component" value="Unassembled WGS sequence"/>
</dbReference>
<feature type="domain" description="Imm-5-like" evidence="1">
    <location>
        <begin position="8"/>
        <end position="88"/>
    </location>
</feature>
<sequence length="174" mass="18631">MLTLDELRAVSAFNVACAEQVIDLFEQAHPTDARPRAALNAARAFVRGGSRSNEQRVAALAAHRAAKGAEPPAAHAAMAAGDAAASAYLHPLADGAQVGHILRGPAHCVLAQQRRAVEPLTRPDAIENVLGYVTAQVIEVLLRYPRVRHRGREIASVMGELDARLRRDSTRGPQ</sequence>
<dbReference type="EMBL" id="RFFH01000001">
    <property type="protein sequence ID" value="RMI35627.1"/>
    <property type="molecule type" value="Genomic_DNA"/>
</dbReference>
<dbReference type="GO" id="GO:0004527">
    <property type="term" value="F:exonuclease activity"/>
    <property type="evidence" value="ECO:0007669"/>
    <property type="project" value="UniProtKB-KW"/>
</dbReference>
<accession>A0A3M2LDK8</accession>
<dbReference type="Pfam" id="PF21805">
    <property type="entry name" value="Imm5_like"/>
    <property type="match status" value="1"/>
</dbReference>
<reference evidence="2 3" key="1">
    <citation type="submission" date="2018-10" db="EMBL/GenBank/DDBJ databases">
        <title>Isolation from cow dung.</title>
        <authorList>
            <person name="Ling L."/>
        </authorList>
    </citation>
    <scope>NUCLEOTIDE SEQUENCE [LARGE SCALE GENOMIC DNA]</scope>
    <source>
        <strain evidence="2 3">NEAU-LL90</strain>
    </source>
</reference>